<dbReference type="Gene3D" id="1.10.10.60">
    <property type="entry name" value="Homeodomain-like"/>
    <property type="match status" value="1"/>
</dbReference>
<proteinExistence type="predicted"/>
<evidence type="ECO:0000256" key="2">
    <source>
        <dbReference type="ARBA" id="ARBA00023125"/>
    </source>
</evidence>
<evidence type="ECO:0000256" key="3">
    <source>
        <dbReference type="SAM" id="MobiDB-lite"/>
    </source>
</evidence>
<dbReference type="Proteomes" id="UP000499080">
    <property type="component" value="Unassembled WGS sequence"/>
</dbReference>
<dbReference type="EMBL" id="BGPR01066253">
    <property type="protein sequence ID" value="GBO40855.1"/>
    <property type="molecule type" value="Genomic_DNA"/>
</dbReference>
<dbReference type="SUPFAM" id="SSF46689">
    <property type="entry name" value="Homeodomain-like"/>
    <property type="match status" value="1"/>
</dbReference>
<evidence type="ECO:0000259" key="4">
    <source>
        <dbReference type="PROSITE" id="PS51253"/>
    </source>
</evidence>
<dbReference type="Pfam" id="PF03184">
    <property type="entry name" value="DDE_1"/>
    <property type="match status" value="1"/>
</dbReference>
<dbReference type="GO" id="GO:0003677">
    <property type="term" value="F:DNA binding"/>
    <property type="evidence" value="ECO:0007669"/>
    <property type="project" value="UniProtKB-KW"/>
</dbReference>
<dbReference type="InterPro" id="IPR009057">
    <property type="entry name" value="Homeodomain-like_sf"/>
</dbReference>
<dbReference type="OrthoDB" id="6512965at2759"/>
<keyword evidence="6" id="KW-1185">Reference proteome</keyword>
<evidence type="ECO:0000313" key="5">
    <source>
        <dbReference type="EMBL" id="GBO40855.1"/>
    </source>
</evidence>
<feature type="domain" description="HTH CENPB-type" evidence="4">
    <location>
        <begin position="1"/>
        <end position="49"/>
    </location>
</feature>
<sequence length="295" mass="33444">MPDKNVPISGPFIIEKALQFAKALGYDEFRGSNGWLEKFKRRHGIMAKVISGESKDVDDIDSENSITETLSKILKDYKPENIFNADETALFFQCLPQKTLIFKKENCFGGKQSKARLSAMLGANMTGHQKLKPLVIGRSKTPRCFKGAKSLEVDYDLNKKSWMSSEICEKWVQKLGKRMIAECRKIALVFDNCPAHPKEINQKLKNVTVFYLLPNTTSKVQPMDQGLREKEEINVDVLIGDFLSLDSEAETSETVTELDILDTVKNKNNTVMNCDEDEDDEDGNYHDAENQQTFV</sequence>
<dbReference type="InterPro" id="IPR004875">
    <property type="entry name" value="DDE_SF_endonuclease_dom"/>
</dbReference>
<gene>
    <name evidence="5" type="primary">Tigd4_201</name>
    <name evidence="5" type="ORF">AVEN_140280_1</name>
</gene>
<comment type="subcellular location">
    <subcellularLocation>
        <location evidence="1">Nucleus</location>
    </subcellularLocation>
</comment>
<dbReference type="PANTHER" id="PTHR19303">
    <property type="entry name" value="TRANSPOSON"/>
    <property type="match status" value="1"/>
</dbReference>
<name>A0A4Y2WTQ7_ARAVE</name>
<dbReference type="InterPro" id="IPR050863">
    <property type="entry name" value="CenT-Element_Derived"/>
</dbReference>
<reference evidence="5 6" key="1">
    <citation type="journal article" date="2019" name="Sci. Rep.">
        <title>Orb-weaving spider Araneus ventricosus genome elucidates the spidroin gene catalogue.</title>
        <authorList>
            <person name="Kono N."/>
            <person name="Nakamura H."/>
            <person name="Ohtoshi R."/>
            <person name="Moran D.A.P."/>
            <person name="Shinohara A."/>
            <person name="Yoshida Y."/>
            <person name="Fujiwara M."/>
            <person name="Mori M."/>
            <person name="Tomita M."/>
            <person name="Arakawa K."/>
        </authorList>
    </citation>
    <scope>NUCLEOTIDE SEQUENCE [LARGE SCALE GENOMIC DNA]</scope>
</reference>
<dbReference type="InterPro" id="IPR006600">
    <property type="entry name" value="HTH_CenpB_DNA-bd_dom"/>
</dbReference>
<feature type="region of interest" description="Disordered" evidence="3">
    <location>
        <begin position="276"/>
        <end position="295"/>
    </location>
</feature>
<dbReference type="AlphaFoldDB" id="A0A4Y2WTQ7"/>
<accession>A0A4Y2WTQ7</accession>
<organism evidence="5 6">
    <name type="scientific">Araneus ventricosus</name>
    <name type="common">Orbweaver spider</name>
    <name type="synonym">Epeira ventricosa</name>
    <dbReference type="NCBI Taxonomy" id="182803"/>
    <lineage>
        <taxon>Eukaryota</taxon>
        <taxon>Metazoa</taxon>
        <taxon>Ecdysozoa</taxon>
        <taxon>Arthropoda</taxon>
        <taxon>Chelicerata</taxon>
        <taxon>Arachnida</taxon>
        <taxon>Araneae</taxon>
        <taxon>Araneomorphae</taxon>
        <taxon>Entelegynae</taxon>
        <taxon>Araneoidea</taxon>
        <taxon>Araneidae</taxon>
        <taxon>Araneus</taxon>
    </lineage>
</organism>
<protein>
    <submittedName>
        <fullName evidence="5">Tigger transposable element-derived protein 4</fullName>
    </submittedName>
</protein>
<evidence type="ECO:0000256" key="1">
    <source>
        <dbReference type="ARBA" id="ARBA00004123"/>
    </source>
</evidence>
<dbReference type="Pfam" id="PF03221">
    <property type="entry name" value="HTH_Tnp_Tc5"/>
    <property type="match status" value="1"/>
</dbReference>
<keyword evidence="2" id="KW-0238">DNA-binding</keyword>
<dbReference type="SMART" id="SM00674">
    <property type="entry name" value="CENPB"/>
    <property type="match status" value="1"/>
</dbReference>
<evidence type="ECO:0000313" key="6">
    <source>
        <dbReference type="Proteomes" id="UP000499080"/>
    </source>
</evidence>
<comment type="caution">
    <text evidence="5">The sequence shown here is derived from an EMBL/GenBank/DDBJ whole genome shotgun (WGS) entry which is preliminary data.</text>
</comment>
<dbReference type="PROSITE" id="PS51253">
    <property type="entry name" value="HTH_CENPB"/>
    <property type="match status" value="1"/>
</dbReference>
<dbReference type="GO" id="GO:0005634">
    <property type="term" value="C:nucleus"/>
    <property type="evidence" value="ECO:0007669"/>
    <property type="project" value="UniProtKB-SubCell"/>
</dbReference>
<dbReference type="PANTHER" id="PTHR19303:SF73">
    <property type="entry name" value="PROTEIN PDC2"/>
    <property type="match status" value="1"/>
</dbReference>